<protein>
    <submittedName>
        <fullName evidence="1">Uncharacterized protein</fullName>
    </submittedName>
</protein>
<keyword evidence="2" id="KW-1185">Reference proteome</keyword>
<sequence length="196" mass="22722">MDCSIKNTVSQEIGNTLRYMPRSEEYTFETPRIDHPLFQDTLHWIPWRTILNNYPVAGEQYPPGHFGSTFHNNQLTVRRLSSDDEFSNVWYLLFPWLASISNSDGFIGFFRSDLDKLPTLLSFLNGKVHLYKLVRLWAPEPSKAKAYEDTMSLEMNELCPCIKHELLRRAETLEITVNKFLSSIIAKKVAESGIDF</sequence>
<organism evidence="1 2">
    <name type="scientific">Acaryochloris marina (strain MBIC 11017)</name>
    <dbReference type="NCBI Taxonomy" id="329726"/>
    <lineage>
        <taxon>Bacteria</taxon>
        <taxon>Bacillati</taxon>
        <taxon>Cyanobacteriota</taxon>
        <taxon>Cyanophyceae</taxon>
        <taxon>Acaryochloridales</taxon>
        <taxon>Acaryochloridaceae</taxon>
        <taxon>Acaryochloris</taxon>
    </lineage>
</organism>
<dbReference type="Proteomes" id="UP000000268">
    <property type="component" value="Chromosome"/>
</dbReference>
<evidence type="ECO:0000313" key="2">
    <source>
        <dbReference type="Proteomes" id="UP000000268"/>
    </source>
</evidence>
<dbReference type="STRING" id="329726.AM1_4150"/>
<proteinExistence type="predicted"/>
<dbReference type="AlphaFoldDB" id="B0CBL3"/>
<gene>
    <name evidence="1" type="ordered locus">AM1_4150</name>
</gene>
<name>B0CBL3_ACAM1</name>
<dbReference type="HOGENOM" id="CLU_1387646_0_0_3"/>
<dbReference type="EMBL" id="CP000828">
    <property type="protein sequence ID" value="ABW29131.1"/>
    <property type="molecule type" value="Genomic_DNA"/>
</dbReference>
<evidence type="ECO:0000313" key="1">
    <source>
        <dbReference type="EMBL" id="ABW29131.1"/>
    </source>
</evidence>
<reference evidence="1 2" key="1">
    <citation type="journal article" date="2008" name="Proc. Natl. Acad. Sci. U.S.A.">
        <title>Niche adaptation and genome expansion in the chlorophyll d-producing cyanobacterium Acaryochloris marina.</title>
        <authorList>
            <person name="Swingley W.D."/>
            <person name="Chen M."/>
            <person name="Cheung P.C."/>
            <person name="Conrad A.L."/>
            <person name="Dejesa L.C."/>
            <person name="Hao J."/>
            <person name="Honchak B.M."/>
            <person name="Karbach L.E."/>
            <person name="Kurdoglu A."/>
            <person name="Lahiri S."/>
            <person name="Mastrian S.D."/>
            <person name="Miyashita H."/>
            <person name="Page L."/>
            <person name="Ramakrishna P."/>
            <person name="Satoh S."/>
            <person name="Sattley W.M."/>
            <person name="Shimada Y."/>
            <person name="Taylor H.L."/>
            <person name="Tomo T."/>
            <person name="Tsuchiya T."/>
            <person name="Wang Z.T."/>
            <person name="Raymond J."/>
            <person name="Mimuro M."/>
            <person name="Blankenship R.E."/>
            <person name="Touchman J.W."/>
        </authorList>
    </citation>
    <scope>NUCLEOTIDE SEQUENCE [LARGE SCALE GENOMIC DNA]</scope>
    <source>
        <strain evidence="2">MBIC 11017</strain>
    </source>
</reference>
<accession>B0CBL3</accession>
<dbReference type="KEGG" id="amr:AM1_4150"/>